<organism evidence="1 2">
    <name type="scientific">Populus tomentosa</name>
    <name type="common">Chinese white poplar</name>
    <dbReference type="NCBI Taxonomy" id="118781"/>
    <lineage>
        <taxon>Eukaryota</taxon>
        <taxon>Viridiplantae</taxon>
        <taxon>Streptophyta</taxon>
        <taxon>Embryophyta</taxon>
        <taxon>Tracheophyta</taxon>
        <taxon>Spermatophyta</taxon>
        <taxon>Magnoliopsida</taxon>
        <taxon>eudicotyledons</taxon>
        <taxon>Gunneridae</taxon>
        <taxon>Pentapetalae</taxon>
        <taxon>rosids</taxon>
        <taxon>fabids</taxon>
        <taxon>Malpighiales</taxon>
        <taxon>Salicaceae</taxon>
        <taxon>Saliceae</taxon>
        <taxon>Populus</taxon>
    </lineage>
</organism>
<dbReference type="EMBL" id="JAAWWB010002183">
    <property type="protein sequence ID" value="KAG6735410.1"/>
    <property type="molecule type" value="Genomic_DNA"/>
</dbReference>
<reference evidence="1" key="1">
    <citation type="journal article" date="2020" name="bioRxiv">
        <title>Hybrid origin of Populus tomentosa Carr. identified through genome sequencing and phylogenomic analysis.</title>
        <authorList>
            <person name="An X."/>
            <person name="Gao K."/>
            <person name="Chen Z."/>
            <person name="Li J."/>
            <person name="Yang X."/>
            <person name="Yang X."/>
            <person name="Zhou J."/>
            <person name="Guo T."/>
            <person name="Zhao T."/>
            <person name="Huang S."/>
            <person name="Miao D."/>
            <person name="Khan W.U."/>
            <person name="Rao P."/>
            <person name="Ye M."/>
            <person name="Lei B."/>
            <person name="Liao W."/>
            <person name="Wang J."/>
            <person name="Ji L."/>
            <person name="Li Y."/>
            <person name="Guo B."/>
            <person name="Mustafa N.S."/>
            <person name="Li S."/>
            <person name="Yun Q."/>
            <person name="Keller S.R."/>
            <person name="Mao J."/>
            <person name="Zhang R."/>
            <person name="Strauss S.H."/>
        </authorList>
    </citation>
    <scope>NUCLEOTIDE SEQUENCE</scope>
    <source>
        <strain evidence="1">GM15</strain>
        <tissue evidence="1">Leaf</tissue>
    </source>
</reference>
<dbReference type="AlphaFoldDB" id="A0A8X8BZV6"/>
<gene>
    <name evidence="1" type="ORF">POTOM_061984</name>
</gene>
<proteinExistence type="predicted"/>
<accession>A0A8X8BZV6</accession>
<protein>
    <submittedName>
        <fullName evidence="1">Uncharacterized protein</fullName>
    </submittedName>
</protein>
<evidence type="ECO:0000313" key="1">
    <source>
        <dbReference type="EMBL" id="KAG6735410.1"/>
    </source>
</evidence>
<keyword evidence="2" id="KW-1185">Reference proteome</keyword>
<comment type="caution">
    <text evidence="1">The sequence shown here is derived from an EMBL/GenBank/DDBJ whole genome shotgun (WGS) entry which is preliminary data.</text>
</comment>
<evidence type="ECO:0000313" key="2">
    <source>
        <dbReference type="Proteomes" id="UP000886885"/>
    </source>
</evidence>
<dbReference type="Proteomes" id="UP000886885">
    <property type="component" value="Unassembled WGS sequence"/>
</dbReference>
<name>A0A8X8BZV6_POPTO</name>
<sequence length="140" mass="15255">MATRAEDGTVVEVGDGCVLVVGPWGENLVVIGRSQKERRRGRSFGFLDVRVIEGKCVFSFENGDGKGSVQLKGKDVCEKRDEVVTLMGFFGFAWKNGDGELTERGAAAFWRRDGDGGTAERGMGVLVKGRGDNVWPERDP</sequence>